<comment type="subunit">
    <text evidence="4">Component of the RNA polymerase III (Pol III) complex.</text>
</comment>
<feature type="compositionally biased region" description="Gly residues" evidence="5">
    <location>
        <begin position="223"/>
        <end position="238"/>
    </location>
</feature>
<evidence type="ECO:0000256" key="1">
    <source>
        <dbReference type="ARBA" id="ARBA00004123"/>
    </source>
</evidence>
<name>A0A409YV09_9AGAR</name>
<organism evidence="6 7">
    <name type="scientific">Gymnopilus dilepis</name>
    <dbReference type="NCBI Taxonomy" id="231916"/>
    <lineage>
        <taxon>Eukaryota</taxon>
        <taxon>Fungi</taxon>
        <taxon>Dikarya</taxon>
        <taxon>Basidiomycota</taxon>
        <taxon>Agaricomycotina</taxon>
        <taxon>Agaricomycetes</taxon>
        <taxon>Agaricomycetidae</taxon>
        <taxon>Agaricales</taxon>
        <taxon>Agaricineae</taxon>
        <taxon>Hymenogastraceae</taxon>
        <taxon>Gymnopilus</taxon>
    </lineage>
</organism>
<evidence type="ECO:0000256" key="2">
    <source>
        <dbReference type="ARBA" id="ARBA00008352"/>
    </source>
</evidence>
<reference evidence="6 7" key="1">
    <citation type="journal article" date="2018" name="Evol. Lett.">
        <title>Horizontal gene cluster transfer increased hallucinogenic mushroom diversity.</title>
        <authorList>
            <person name="Reynolds H.T."/>
            <person name="Vijayakumar V."/>
            <person name="Gluck-Thaler E."/>
            <person name="Korotkin H.B."/>
            <person name="Matheny P.B."/>
            <person name="Slot J.C."/>
        </authorList>
    </citation>
    <scope>NUCLEOTIDE SEQUENCE [LARGE SCALE GENOMIC DNA]</scope>
    <source>
        <strain evidence="6 7">SRW20</strain>
    </source>
</reference>
<evidence type="ECO:0000313" key="6">
    <source>
        <dbReference type="EMBL" id="PPR06830.1"/>
    </source>
</evidence>
<feature type="compositionally biased region" description="Acidic residues" evidence="5">
    <location>
        <begin position="191"/>
        <end position="207"/>
    </location>
</feature>
<accession>A0A409YV09</accession>
<comment type="similarity">
    <text evidence="2 4">Belongs to the eukaryotic RPC7 RNA polymerase subunit family.</text>
</comment>
<comment type="function">
    <text evidence="4">DNA-dependent RNA polymerase catalyzes the transcription of DNA into RNA using the four ribonucleoside triphosphates as substrates. Specific peripheric component of RNA polymerase III which synthesizes small RNAs, such as 5S rRNA and tRNAs.</text>
</comment>
<keyword evidence="3 4" id="KW-0539">Nucleus</keyword>
<dbReference type="InParanoid" id="A0A409YV09"/>
<dbReference type="Pfam" id="PF11705">
    <property type="entry name" value="RNA_pol_3_Rpc31"/>
    <property type="match status" value="1"/>
</dbReference>
<comment type="caution">
    <text evidence="6">The sequence shown here is derived from an EMBL/GenBank/DDBJ whole genome shotgun (WGS) entry which is preliminary data.</text>
</comment>
<evidence type="ECO:0000256" key="3">
    <source>
        <dbReference type="ARBA" id="ARBA00023242"/>
    </source>
</evidence>
<dbReference type="STRING" id="231916.A0A409YV09"/>
<evidence type="ECO:0000256" key="5">
    <source>
        <dbReference type="SAM" id="MobiDB-lite"/>
    </source>
</evidence>
<dbReference type="PANTHER" id="PTHR15367:SF2">
    <property type="entry name" value="DNA-DIRECTED RNA POLYMERASE III SUBUNIT"/>
    <property type="match status" value="1"/>
</dbReference>
<dbReference type="PIRSF" id="PIRSF000777">
    <property type="entry name" value="RNA_polIII_C31"/>
    <property type="match status" value="1"/>
</dbReference>
<evidence type="ECO:0000256" key="4">
    <source>
        <dbReference type="PIRNR" id="PIRNR000777"/>
    </source>
</evidence>
<sequence>MSRGGGRGGRGGGRGGRGGFGGANNLPPMGLTFADIQNLSREATAMYPSRELPVFTEPSDDEKKIAQLQLGFATRLRKSQYYIVEKTKTTGLLVFVLLLQLALKAMHSYAELERYSDKYRPSVASQPSLKRSDLHEPFFPSEVFEDYFNPRRKKKLKPQTKGGKAKLDLDALEEGGEEEEKSLEERSEPGSEADEDYDVDEEYDNDYAENYFDNGEGDDMDDLGGGGGDEGGGGGDYD</sequence>
<evidence type="ECO:0000313" key="7">
    <source>
        <dbReference type="Proteomes" id="UP000284706"/>
    </source>
</evidence>
<feature type="region of interest" description="Disordered" evidence="5">
    <location>
        <begin position="1"/>
        <end position="26"/>
    </location>
</feature>
<dbReference type="PANTHER" id="PTHR15367">
    <property type="entry name" value="DNA-DIRECTED RNA POLYMERASE III"/>
    <property type="match status" value="1"/>
</dbReference>
<gene>
    <name evidence="6" type="ORF">CVT26_003856</name>
</gene>
<comment type="subcellular location">
    <subcellularLocation>
        <location evidence="1 4">Nucleus</location>
    </subcellularLocation>
</comment>
<protein>
    <recommendedName>
        <fullName evidence="4">DNA-directed RNA polymerase III subunit</fullName>
    </recommendedName>
</protein>
<feature type="compositionally biased region" description="Acidic residues" evidence="5">
    <location>
        <begin position="170"/>
        <end position="182"/>
    </location>
</feature>
<feature type="region of interest" description="Disordered" evidence="5">
    <location>
        <begin position="154"/>
        <end position="238"/>
    </location>
</feature>
<dbReference type="Proteomes" id="UP000284706">
    <property type="component" value="Unassembled WGS sequence"/>
</dbReference>
<feature type="compositionally biased region" description="Gly residues" evidence="5">
    <location>
        <begin position="1"/>
        <end position="22"/>
    </location>
</feature>
<dbReference type="InterPro" id="IPR024661">
    <property type="entry name" value="RNA_pol_III_Rpc31"/>
</dbReference>
<dbReference type="GO" id="GO:0005666">
    <property type="term" value="C:RNA polymerase III complex"/>
    <property type="evidence" value="ECO:0007669"/>
    <property type="project" value="UniProtKB-UniRule"/>
</dbReference>
<dbReference type="GO" id="GO:0006383">
    <property type="term" value="P:transcription by RNA polymerase III"/>
    <property type="evidence" value="ECO:0007669"/>
    <property type="project" value="UniProtKB-UniRule"/>
</dbReference>
<keyword evidence="7" id="KW-1185">Reference proteome</keyword>
<dbReference type="EMBL" id="NHYE01000243">
    <property type="protein sequence ID" value="PPR06830.1"/>
    <property type="molecule type" value="Genomic_DNA"/>
</dbReference>
<proteinExistence type="inferred from homology"/>
<dbReference type="AlphaFoldDB" id="A0A409YV09"/>
<dbReference type="OrthoDB" id="5377312at2759"/>